<evidence type="ECO:0000256" key="1">
    <source>
        <dbReference type="ARBA" id="ARBA00022801"/>
    </source>
</evidence>
<keyword evidence="4" id="KW-1185">Reference proteome</keyword>
<dbReference type="SUPFAM" id="SSF55144">
    <property type="entry name" value="LigT-like"/>
    <property type="match status" value="1"/>
</dbReference>
<proteinExistence type="inferred from homology"/>
<dbReference type="InterPro" id="IPR004175">
    <property type="entry name" value="RNA_CPDase"/>
</dbReference>
<name>A0A974NKS3_PERPY</name>
<feature type="active site" description="Proton acceptor" evidence="2">
    <location>
        <position position="130"/>
    </location>
</feature>
<organism evidence="3 4">
    <name type="scientific">Peribacillus psychrosaccharolyticus</name>
    <name type="common">Bacillus psychrosaccharolyticus</name>
    <dbReference type="NCBI Taxonomy" id="1407"/>
    <lineage>
        <taxon>Bacteria</taxon>
        <taxon>Bacillati</taxon>
        <taxon>Bacillota</taxon>
        <taxon>Bacilli</taxon>
        <taxon>Bacillales</taxon>
        <taxon>Bacillaceae</taxon>
        <taxon>Peribacillus</taxon>
    </lineage>
</organism>
<comment type="function">
    <text evidence="2">Hydrolyzes RNA 2',3'-cyclic phosphodiester to an RNA 2'-phosphomonoester.</text>
</comment>
<dbReference type="KEGG" id="ppsr:I6J18_18075"/>
<dbReference type="Proteomes" id="UP000595254">
    <property type="component" value="Chromosome"/>
</dbReference>
<evidence type="ECO:0000313" key="3">
    <source>
        <dbReference type="EMBL" id="QQS99489.1"/>
    </source>
</evidence>
<accession>A0A974NKS3</accession>
<feature type="short sequence motif" description="HXTX 2" evidence="2">
    <location>
        <begin position="130"/>
        <end position="133"/>
    </location>
</feature>
<dbReference type="PANTHER" id="PTHR35561:SF1">
    <property type="entry name" value="RNA 2',3'-CYCLIC PHOSPHODIESTERASE"/>
    <property type="match status" value="1"/>
</dbReference>
<evidence type="ECO:0000313" key="4">
    <source>
        <dbReference type="Proteomes" id="UP000595254"/>
    </source>
</evidence>
<dbReference type="EC" id="3.1.4.58" evidence="2"/>
<keyword evidence="1 2" id="KW-0378">Hydrolase</keyword>
<comment type="catalytic activity">
    <reaction evidence="2">
        <text>a 3'-end 2',3'-cyclophospho-ribonucleotide-RNA + H2O = a 3'-end 2'-phospho-ribonucleotide-RNA + H(+)</text>
        <dbReference type="Rhea" id="RHEA:11828"/>
        <dbReference type="Rhea" id="RHEA-COMP:10464"/>
        <dbReference type="Rhea" id="RHEA-COMP:17353"/>
        <dbReference type="ChEBI" id="CHEBI:15377"/>
        <dbReference type="ChEBI" id="CHEBI:15378"/>
        <dbReference type="ChEBI" id="CHEBI:83064"/>
        <dbReference type="ChEBI" id="CHEBI:173113"/>
        <dbReference type="EC" id="3.1.4.58"/>
    </reaction>
</comment>
<comment type="similarity">
    <text evidence="2">Belongs to the 2H phosphoesterase superfamily. ThpR family.</text>
</comment>
<dbReference type="AlphaFoldDB" id="A0A974NKS3"/>
<evidence type="ECO:0000256" key="2">
    <source>
        <dbReference type="HAMAP-Rule" id="MF_01940"/>
    </source>
</evidence>
<reference evidence="3 4" key="1">
    <citation type="submission" date="2021-01" db="EMBL/GenBank/DDBJ databases">
        <title>FDA dAtabase for Regulatory Grade micrObial Sequences (FDA-ARGOS): Supporting development and validation of Infectious Disease Dx tests.</title>
        <authorList>
            <person name="Nelson B."/>
            <person name="Plummer A."/>
            <person name="Tallon L."/>
            <person name="Sadzewicz L."/>
            <person name="Zhao X."/>
            <person name="Boylan J."/>
            <person name="Ott S."/>
            <person name="Bowen H."/>
            <person name="Vavikolanu K."/>
            <person name="Mehta A."/>
            <person name="Aluvathingal J."/>
            <person name="Nadendla S."/>
            <person name="Myers T."/>
            <person name="Yan Y."/>
            <person name="Sichtig H."/>
        </authorList>
    </citation>
    <scope>NUCLEOTIDE SEQUENCE [LARGE SCALE GENOMIC DNA]</scope>
    <source>
        <strain evidence="3 4">FDAARGOS_1161</strain>
    </source>
</reference>
<dbReference type="GO" id="GO:0004113">
    <property type="term" value="F:2',3'-cyclic-nucleotide 3'-phosphodiesterase activity"/>
    <property type="evidence" value="ECO:0007669"/>
    <property type="project" value="InterPro"/>
</dbReference>
<dbReference type="EMBL" id="CP068053">
    <property type="protein sequence ID" value="QQS99489.1"/>
    <property type="molecule type" value="Genomic_DNA"/>
</dbReference>
<feature type="active site" description="Proton donor" evidence="2">
    <location>
        <position position="44"/>
    </location>
</feature>
<dbReference type="NCBIfam" id="TIGR02258">
    <property type="entry name" value="2_5_ligase"/>
    <property type="match status" value="1"/>
</dbReference>
<protein>
    <recommendedName>
        <fullName evidence="2">RNA 2',3'-cyclic phosphodiesterase</fullName>
        <shortName evidence="2">RNA 2',3'-CPDase</shortName>
        <ecNumber evidence="2">3.1.4.58</ecNumber>
    </recommendedName>
</protein>
<sequence>MNSAAHFFFALTLPDEIKEELHLQCQELRKDFPFKKWLHRDDYHITLAFLGNASDTQRQEAVRLVENSLKNESSFNLTLAGTGIFGDKKSPRILWAGIEESDRLRTIQQKVYDACITAGFKLDKKPFTPHITLARKYTGEQFSLERLQQTADSKQTADFAATKVSLYQTHLGASPSYESIETIYLPSNT</sequence>
<dbReference type="GO" id="GO:0008664">
    <property type="term" value="F:RNA 2',3'-cyclic 3'-phosphodiesterase activity"/>
    <property type="evidence" value="ECO:0007669"/>
    <property type="project" value="UniProtKB-EC"/>
</dbReference>
<dbReference type="PANTHER" id="PTHR35561">
    <property type="entry name" value="RNA 2',3'-CYCLIC PHOSPHODIESTERASE"/>
    <property type="match status" value="1"/>
</dbReference>
<dbReference type="InterPro" id="IPR009097">
    <property type="entry name" value="Cyclic_Pdiesterase"/>
</dbReference>
<dbReference type="HAMAP" id="MF_01940">
    <property type="entry name" value="RNA_CPDase"/>
    <property type="match status" value="1"/>
</dbReference>
<gene>
    <name evidence="3" type="primary">thpR</name>
    <name evidence="3" type="ORF">I6J18_18075</name>
</gene>
<dbReference type="Pfam" id="PF13563">
    <property type="entry name" value="2_5_RNA_ligase2"/>
    <property type="match status" value="1"/>
</dbReference>
<feature type="short sequence motif" description="HXTX 1" evidence="2">
    <location>
        <begin position="44"/>
        <end position="47"/>
    </location>
</feature>
<dbReference type="RefSeq" id="WP_040372431.1">
    <property type="nucleotide sequence ID" value="NZ_CP068053.1"/>
</dbReference>
<dbReference type="Gene3D" id="3.90.1140.10">
    <property type="entry name" value="Cyclic phosphodiesterase"/>
    <property type="match status" value="1"/>
</dbReference>